<protein>
    <submittedName>
        <fullName evidence="2">Uncharacterized protein</fullName>
    </submittedName>
</protein>
<keyword evidence="3" id="KW-1185">Reference proteome</keyword>
<dbReference type="EMBL" id="OV651822">
    <property type="protein sequence ID" value="CAH1100353.1"/>
    <property type="molecule type" value="Genomic_DNA"/>
</dbReference>
<dbReference type="AlphaFoldDB" id="A0A9P0G569"/>
<dbReference type="Proteomes" id="UP001153636">
    <property type="component" value="Chromosome 10"/>
</dbReference>
<feature type="region of interest" description="Disordered" evidence="1">
    <location>
        <begin position="206"/>
        <end position="270"/>
    </location>
</feature>
<evidence type="ECO:0000313" key="2">
    <source>
        <dbReference type="EMBL" id="CAH1100353.1"/>
    </source>
</evidence>
<dbReference type="OrthoDB" id="6162705at2759"/>
<organism evidence="2 3">
    <name type="scientific">Psylliodes chrysocephalus</name>
    <dbReference type="NCBI Taxonomy" id="3402493"/>
    <lineage>
        <taxon>Eukaryota</taxon>
        <taxon>Metazoa</taxon>
        <taxon>Ecdysozoa</taxon>
        <taxon>Arthropoda</taxon>
        <taxon>Hexapoda</taxon>
        <taxon>Insecta</taxon>
        <taxon>Pterygota</taxon>
        <taxon>Neoptera</taxon>
        <taxon>Endopterygota</taxon>
        <taxon>Coleoptera</taxon>
        <taxon>Polyphaga</taxon>
        <taxon>Cucujiformia</taxon>
        <taxon>Chrysomeloidea</taxon>
        <taxon>Chrysomelidae</taxon>
        <taxon>Galerucinae</taxon>
        <taxon>Alticini</taxon>
        <taxon>Psylliodes</taxon>
    </lineage>
</organism>
<name>A0A9P0G569_9CUCU</name>
<evidence type="ECO:0000313" key="3">
    <source>
        <dbReference type="Proteomes" id="UP001153636"/>
    </source>
</evidence>
<evidence type="ECO:0000256" key="1">
    <source>
        <dbReference type="SAM" id="MobiDB-lite"/>
    </source>
</evidence>
<gene>
    <name evidence="2" type="ORF">PSYICH_LOCUS2238</name>
</gene>
<proteinExistence type="predicted"/>
<feature type="compositionally biased region" description="Polar residues" evidence="1">
    <location>
        <begin position="206"/>
        <end position="217"/>
    </location>
</feature>
<feature type="compositionally biased region" description="Low complexity" evidence="1">
    <location>
        <begin position="249"/>
        <end position="259"/>
    </location>
</feature>
<reference evidence="2" key="1">
    <citation type="submission" date="2022-01" db="EMBL/GenBank/DDBJ databases">
        <authorList>
            <person name="King R."/>
        </authorList>
    </citation>
    <scope>NUCLEOTIDE SEQUENCE</scope>
</reference>
<feature type="region of interest" description="Disordered" evidence="1">
    <location>
        <begin position="1"/>
        <end position="25"/>
    </location>
</feature>
<accession>A0A9P0G569</accession>
<sequence length="294" mass="33077">MPKQLRDENSNEDGPSDGQKPLKKARYVWEVKGKHHLKDAYKNTTANNNNNNNNVDFSLEVENNKLTDSHPEVLENNNLEDKNIKSDETIEDKDAPPHSKCCNSCCIQKLLEEADEIMSAELDEISNEIPLTLVTPNPKNEDYYLRKWQARQIARGFVDNTINSVLDTWSSRPLDAADMVDNYANDGQVEDDAILMAIQSHGLQSNSLLDQPSSSITENERTLQRNSEIEEFTNDNLENFENERKEQESGSSLLENSESTTDGGPQDLGIDDTMDFLSAAVSVAIQKKGLSYSY</sequence>